<feature type="chain" id="PRO_5047495854" description="Secreted protein" evidence="1">
    <location>
        <begin position="24"/>
        <end position="101"/>
    </location>
</feature>
<keyword evidence="3" id="KW-1185">Reference proteome</keyword>
<sequence length="101" mass="10428">MRLHSLLALAAAGALLMPLAANAGKFPPGKEGTYMDQCIQAANGQGVDAKTANGHCKCGKEAIEKNFTDKEIAALDSTTGVDAALMQRAQTAVKTACPPKK</sequence>
<dbReference type="Proteomes" id="UP001335100">
    <property type="component" value="Unassembled WGS sequence"/>
</dbReference>
<name>A0ABU7HST6_9PSED</name>
<gene>
    <name evidence="2" type="ORF">V0R50_15350</name>
</gene>
<evidence type="ECO:0008006" key="4">
    <source>
        <dbReference type="Google" id="ProtNLM"/>
    </source>
</evidence>
<dbReference type="EMBL" id="JAZDQJ010000016">
    <property type="protein sequence ID" value="MEE1934605.1"/>
    <property type="molecule type" value="Genomic_DNA"/>
</dbReference>
<protein>
    <recommendedName>
        <fullName evidence="4">Secreted protein</fullName>
    </recommendedName>
</protein>
<accession>A0ABU7HST6</accession>
<proteinExistence type="predicted"/>
<keyword evidence="1" id="KW-0732">Signal</keyword>
<organism evidence="2 3">
    <name type="scientific">Pseudomonas ulcerans</name>
    <dbReference type="NCBI Taxonomy" id="3115852"/>
    <lineage>
        <taxon>Bacteria</taxon>
        <taxon>Pseudomonadati</taxon>
        <taxon>Pseudomonadota</taxon>
        <taxon>Gammaproteobacteria</taxon>
        <taxon>Pseudomonadales</taxon>
        <taxon>Pseudomonadaceae</taxon>
        <taxon>Pseudomonas</taxon>
    </lineage>
</organism>
<reference evidence="2 3" key="1">
    <citation type="submission" date="2024-01" db="EMBL/GenBank/DDBJ databases">
        <title>Unpublished Manusciprt.</title>
        <authorList>
            <person name="Duman M."/>
            <person name="Valdes E.G."/>
            <person name="Ajmi N."/>
            <person name="Altun S."/>
            <person name="Saticioglu I.B."/>
        </authorList>
    </citation>
    <scope>NUCLEOTIDE SEQUENCE [LARGE SCALE GENOMIC DNA]</scope>
    <source>
        <strain evidence="2 3">148P</strain>
    </source>
</reference>
<feature type="signal peptide" evidence="1">
    <location>
        <begin position="1"/>
        <end position="23"/>
    </location>
</feature>
<evidence type="ECO:0000313" key="2">
    <source>
        <dbReference type="EMBL" id="MEE1934605.1"/>
    </source>
</evidence>
<comment type="caution">
    <text evidence="2">The sequence shown here is derived from an EMBL/GenBank/DDBJ whole genome shotgun (WGS) entry which is preliminary data.</text>
</comment>
<evidence type="ECO:0000313" key="3">
    <source>
        <dbReference type="Proteomes" id="UP001335100"/>
    </source>
</evidence>
<evidence type="ECO:0000256" key="1">
    <source>
        <dbReference type="SAM" id="SignalP"/>
    </source>
</evidence>
<dbReference type="RefSeq" id="WP_330075373.1">
    <property type="nucleotide sequence ID" value="NZ_JAZDQJ010000016.1"/>
</dbReference>